<accession>A0A658QZU6</accession>
<keyword evidence="3" id="KW-1185">Reference proteome</keyword>
<feature type="compositionally biased region" description="Basic and acidic residues" evidence="1">
    <location>
        <begin position="292"/>
        <end position="308"/>
    </location>
</feature>
<protein>
    <submittedName>
        <fullName evidence="2">Uncharacterized protein</fullName>
    </submittedName>
</protein>
<evidence type="ECO:0000313" key="3">
    <source>
        <dbReference type="Proteomes" id="UP000198263"/>
    </source>
</evidence>
<organism evidence="2 3">
    <name type="scientific">Caballeronia concitans</name>
    <dbReference type="NCBI Taxonomy" id="1777133"/>
    <lineage>
        <taxon>Bacteria</taxon>
        <taxon>Pseudomonadati</taxon>
        <taxon>Pseudomonadota</taxon>
        <taxon>Betaproteobacteria</taxon>
        <taxon>Burkholderiales</taxon>
        <taxon>Burkholderiaceae</taxon>
        <taxon>Caballeronia</taxon>
    </lineage>
</organism>
<feature type="compositionally biased region" description="Basic and acidic residues" evidence="1">
    <location>
        <begin position="145"/>
        <end position="159"/>
    </location>
</feature>
<proteinExistence type="predicted"/>
<reference evidence="2 3" key="1">
    <citation type="submission" date="2016-01" db="EMBL/GenBank/DDBJ databases">
        <authorList>
            <person name="Peeters C."/>
        </authorList>
    </citation>
    <scope>NUCLEOTIDE SEQUENCE [LARGE SCALE GENOMIC DNA]</scope>
    <source>
        <strain evidence="2">LMG 29315</strain>
    </source>
</reference>
<feature type="compositionally biased region" description="Basic and acidic residues" evidence="1">
    <location>
        <begin position="218"/>
        <end position="237"/>
    </location>
</feature>
<evidence type="ECO:0000313" key="2">
    <source>
        <dbReference type="EMBL" id="SAL36032.1"/>
    </source>
</evidence>
<sequence>MDQHDELRSLYSVICPRCQSISPADDIACPYCGADRHGATLTRADESAAVLRESSSSGHGAQMEGYEPDRRAPTMEASSPSFLALARVLSPRPNRAILLAVSVCFVAGAYALMHATLNNGARSQHTGVSAVGTVGLAAPISPADRTNERPATKTKEGSESSRFAPNRLLAFETSLQRVAFIVPGSAQMTPCSVTPAAALGLDMLWCDPRANKGVGKAIDSREERPMKADEAKRDRLMNARPSTNAQRTVRVEEKQRVTPSVGKSKPTVASKSNACSGKGDACKKKAASRGSLMDKKPQRTASREKKLEASYTQSPTVLPPVVNPAMTSAGSWTPSTSPEPYAAALHEDTSRTVPHPRATTSNKGRGEAH</sequence>
<name>A0A658QZU6_9BURK</name>
<comment type="caution">
    <text evidence="2">The sequence shown here is derived from an EMBL/GenBank/DDBJ whole genome shotgun (WGS) entry which is preliminary data.</text>
</comment>
<dbReference type="Proteomes" id="UP000198263">
    <property type="component" value="Unassembled WGS sequence"/>
</dbReference>
<feature type="compositionally biased region" description="Polar residues" evidence="1">
    <location>
        <begin position="325"/>
        <end position="338"/>
    </location>
</feature>
<feature type="region of interest" description="Disordered" evidence="1">
    <location>
        <begin position="216"/>
        <end position="369"/>
    </location>
</feature>
<dbReference type="EMBL" id="FCNV02000007">
    <property type="protein sequence ID" value="SAL36032.1"/>
    <property type="molecule type" value="Genomic_DNA"/>
</dbReference>
<feature type="region of interest" description="Disordered" evidence="1">
    <location>
        <begin position="139"/>
        <end position="163"/>
    </location>
</feature>
<evidence type="ECO:0000256" key="1">
    <source>
        <dbReference type="SAM" id="MobiDB-lite"/>
    </source>
</evidence>
<dbReference type="AlphaFoldDB" id="A0A658QZU6"/>
<gene>
    <name evidence="2" type="ORF">AWB72_03562</name>
</gene>